<feature type="non-terminal residue" evidence="1">
    <location>
        <position position="1"/>
    </location>
</feature>
<dbReference type="AlphaFoldDB" id="A0A0H5R1R5"/>
<accession>A0A0H5R1R5</accession>
<evidence type="ECO:0000313" key="1">
    <source>
        <dbReference type="EMBL" id="CRZ07891.1"/>
    </source>
</evidence>
<protein>
    <submittedName>
        <fullName evidence="1">Uncharacterized protein</fullName>
    </submittedName>
</protein>
<organism evidence="1">
    <name type="scientific">Spongospora subterranea</name>
    <dbReference type="NCBI Taxonomy" id="70186"/>
    <lineage>
        <taxon>Eukaryota</taxon>
        <taxon>Sar</taxon>
        <taxon>Rhizaria</taxon>
        <taxon>Endomyxa</taxon>
        <taxon>Phytomyxea</taxon>
        <taxon>Plasmodiophorida</taxon>
        <taxon>Plasmodiophoridae</taxon>
        <taxon>Spongospora</taxon>
    </lineage>
</organism>
<proteinExistence type="predicted"/>
<dbReference type="EMBL" id="HACM01007449">
    <property type="protein sequence ID" value="CRZ07891.1"/>
    <property type="molecule type" value="Transcribed_RNA"/>
</dbReference>
<feature type="non-terminal residue" evidence="1">
    <location>
        <position position="111"/>
    </location>
</feature>
<name>A0A0H5R1R5_9EUKA</name>
<sequence length="111" mass="12488">VFSNISVIKGSANFFQQLLNDIGSLIVNCHLERIYTNFVRDVNILRFQLVQNHLHDGFVSQAGGDMQCSIAIMIPNEHTGPSLYQNLNDIYLVVEKCQTDKSCFEGPVSVR</sequence>
<reference evidence="1" key="1">
    <citation type="submission" date="2015-04" db="EMBL/GenBank/DDBJ databases">
        <title>The genome sequence of the plant pathogenic Rhizarian Plasmodiophora brassicae reveals insights in its biotrophic life cycle and the origin of chitin synthesis.</title>
        <authorList>
            <person name="Schwelm A."/>
            <person name="Fogelqvist J."/>
            <person name="Knaust A."/>
            <person name="Julke S."/>
            <person name="Lilja T."/>
            <person name="Dhandapani V."/>
            <person name="Bonilla-Rosso G."/>
            <person name="Karlsson M."/>
            <person name="Shevchenko A."/>
            <person name="Choi S.R."/>
            <person name="Kim H.G."/>
            <person name="Park J.Y."/>
            <person name="Lim Y.P."/>
            <person name="Ludwig-Muller J."/>
            <person name="Dixelius C."/>
        </authorList>
    </citation>
    <scope>NUCLEOTIDE SEQUENCE</scope>
    <source>
        <tissue evidence="1">Potato root galls</tissue>
    </source>
</reference>